<keyword evidence="1" id="KW-1133">Transmembrane helix</keyword>
<gene>
    <name evidence="2" type="ORF">SAMN05444349_12237</name>
</gene>
<feature type="transmembrane region" description="Helical" evidence="1">
    <location>
        <begin position="6"/>
        <end position="30"/>
    </location>
</feature>
<evidence type="ECO:0000256" key="1">
    <source>
        <dbReference type="SAM" id="Phobius"/>
    </source>
</evidence>
<dbReference type="EMBL" id="FQVD01000022">
    <property type="protein sequence ID" value="SHF49622.1"/>
    <property type="molecule type" value="Genomic_DNA"/>
</dbReference>
<accession>A0A1M5C5C9</accession>
<sequence length="67" mass="7706">MDLNVIISFGNFLIDILSSVFLMLQIYLFVQCSLMVKPLFNFKSGAPVVDDMITCMTSNIKFREVFF</sequence>
<keyword evidence="1" id="KW-0812">Transmembrane</keyword>
<name>A0A1M5C5C9_9BACE</name>
<keyword evidence="3" id="KW-1185">Reference proteome</keyword>
<evidence type="ECO:0000313" key="2">
    <source>
        <dbReference type="EMBL" id="SHF49622.1"/>
    </source>
</evidence>
<keyword evidence="1" id="KW-0472">Membrane</keyword>
<evidence type="ECO:0000313" key="3">
    <source>
        <dbReference type="Proteomes" id="UP000184436"/>
    </source>
</evidence>
<organism evidence="2 3">
    <name type="scientific">Bacteroides faecichinchillae</name>
    <dbReference type="NCBI Taxonomy" id="871325"/>
    <lineage>
        <taxon>Bacteria</taxon>
        <taxon>Pseudomonadati</taxon>
        <taxon>Bacteroidota</taxon>
        <taxon>Bacteroidia</taxon>
        <taxon>Bacteroidales</taxon>
        <taxon>Bacteroidaceae</taxon>
        <taxon>Bacteroides</taxon>
    </lineage>
</organism>
<protein>
    <submittedName>
        <fullName evidence="2">Uncharacterized protein</fullName>
    </submittedName>
</protein>
<dbReference type="Proteomes" id="UP000184436">
    <property type="component" value="Unassembled WGS sequence"/>
</dbReference>
<reference evidence="2 3" key="1">
    <citation type="submission" date="2016-11" db="EMBL/GenBank/DDBJ databases">
        <authorList>
            <person name="Jaros S."/>
            <person name="Januszkiewicz K."/>
            <person name="Wedrychowicz H."/>
        </authorList>
    </citation>
    <scope>NUCLEOTIDE SEQUENCE [LARGE SCALE GENOMIC DNA]</scope>
    <source>
        <strain evidence="2 3">DSM 26883</strain>
    </source>
</reference>
<proteinExistence type="predicted"/>
<dbReference type="AlphaFoldDB" id="A0A1M5C5C9"/>